<dbReference type="EMBL" id="CP029684">
    <property type="protein sequence ID" value="QAS69558.1"/>
    <property type="molecule type" value="Genomic_DNA"/>
</dbReference>
<reference evidence="6" key="3">
    <citation type="submission" date="2020-01" db="EMBL/GenBank/DDBJ databases">
        <authorList>
            <person name="Cousin F.J."/>
            <person name="Le Guellec R."/>
            <person name="Cretenet M."/>
        </authorList>
    </citation>
    <scope>NUCLEOTIDE SEQUENCE</scope>
    <source>
        <strain evidence="6">UCMA 15228</strain>
    </source>
</reference>
<evidence type="ECO:0000256" key="1">
    <source>
        <dbReference type="ARBA" id="ARBA00022448"/>
    </source>
</evidence>
<dbReference type="GO" id="GO:0005524">
    <property type="term" value="F:ATP binding"/>
    <property type="evidence" value="ECO:0007669"/>
    <property type="project" value="UniProtKB-KW"/>
</dbReference>
<evidence type="ECO:0000313" key="8">
    <source>
        <dbReference type="Proteomes" id="UP001167919"/>
    </source>
</evidence>
<proteinExistence type="predicted"/>
<dbReference type="Proteomes" id="UP001167919">
    <property type="component" value="Unassembled WGS sequence"/>
</dbReference>
<dbReference type="InterPro" id="IPR003439">
    <property type="entry name" value="ABC_transporter-like_ATP-bd"/>
</dbReference>
<keyword evidence="3 5" id="KW-0067">ATP-binding</keyword>
<keyword evidence="1" id="KW-0813">Transport</keyword>
<dbReference type="Gene3D" id="3.40.50.300">
    <property type="entry name" value="P-loop containing nucleotide triphosphate hydrolases"/>
    <property type="match status" value="1"/>
</dbReference>
<dbReference type="SUPFAM" id="SSF52540">
    <property type="entry name" value="P-loop containing nucleoside triphosphate hydrolases"/>
    <property type="match status" value="1"/>
</dbReference>
<evidence type="ECO:0000313" key="6">
    <source>
        <dbReference type="EMBL" id="QAS69558.1"/>
    </source>
</evidence>
<sequence length="241" mass="27001">MEKLVEMKNVKKTYNGRVIIEDVDLTFAKGSFTAIVGESGGGKTTLLRMISGLEKVTEGSIEEHGQIVHGLNETTRIMFQNGRLLPWKTVLENVMLGSEKSETKQTLELLNAVGLKQLAQAHPVSLSGGEQQRVALARALISGPELLLLDEPLGALDALTRINMQKLIEKIWQEYHFTAILVTHDVEEAVRLADHVVVVSNHHIRELIDLSDFPRPREMTDKNVQKKTEDILNIILKRQTQ</sequence>
<dbReference type="EMBL" id="SDWY01000003">
    <property type="protein sequence ID" value="MDN6900422.1"/>
    <property type="molecule type" value="Genomic_DNA"/>
</dbReference>
<dbReference type="PROSITE" id="PS50893">
    <property type="entry name" value="ABC_TRANSPORTER_2"/>
    <property type="match status" value="1"/>
</dbReference>
<gene>
    <name evidence="6" type="ORF">DLJ48_02975</name>
    <name evidence="5" type="ORF">EVC35_05310</name>
</gene>
<dbReference type="PROSITE" id="PS00211">
    <property type="entry name" value="ABC_TRANSPORTER_1"/>
    <property type="match status" value="1"/>
</dbReference>
<reference evidence="5" key="2">
    <citation type="submission" date="2019-01" db="EMBL/GenBank/DDBJ databases">
        <title>Oenococcus sicerae UCMA17102.</title>
        <authorList>
            <person name="Cousin F.J."/>
            <person name="Le Guellec R."/>
            <person name="Cretenet M."/>
        </authorList>
    </citation>
    <scope>NUCLEOTIDE SEQUENCE</scope>
    <source>
        <strain evidence="5">UCMA17102</strain>
    </source>
</reference>
<dbReference type="Proteomes" id="UP000286907">
    <property type="component" value="Chromosome"/>
</dbReference>
<dbReference type="GO" id="GO:0016887">
    <property type="term" value="F:ATP hydrolysis activity"/>
    <property type="evidence" value="ECO:0007669"/>
    <property type="project" value="InterPro"/>
</dbReference>
<accession>A0AAJ1R9V5</accession>
<organism evidence="5 8">
    <name type="scientific">Oenococcus sicerae</name>
    <dbReference type="NCBI Taxonomy" id="2203724"/>
    <lineage>
        <taxon>Bacteria</taxon>
        <taxon>Bacillati</taxon>
        <taxon>Bacillota</taxon>
        <taxon>Bacilli</taxon>
        <taxon>Lactobacillales</taxon>
        <taxon>Lactobacillaceae</taxon>
        <taxon>Oenococcus</taxon>
    </lineage>
</organism>
<dbReference type="AlphaFoldDB" id="A0AAJ1R9V5"/>
<dbReference type="Pfam" id="PF00005">
    <property type="entry name" value="ABC_tran"/>
    <property type="match status" value="1"/>
</dbReference>
<dbReference type="InterPro" id="IPR027417">
    <property type="entry name" value="P-loop_NTPase"/>
</dbReference>
<feature type="domain" description="ABC transporter" evidence="4">
    <location>
        <begin position="5"/>
        <end position="226"/>
    </location>
</feature>
<evidence type="ECO:0000313" key="7">
    <source>
        <dbReference type="Proteomes" id="UP000286907"/>
    </source>
</evidence>
<evidence type="ECO:0000259" key="4">
    <source>
        <dbReference type="PROSITE" id="PS50893"/>
    </source>
</evidence>
<protein>
    <submittedName>
        <fullName evidence="5">ABC transporter ATP-binding protein</fullName>
    </submittedName>
</protein>
<keyword evidence="7" id="KW-1185">Reference proteome</keyword>
<keyword evidence="2" id="KW-0547">Nucleotide-binding</keyword>
<dbReference type="InterPro" id="IPR017871">
    <property type="entry name" value="ABC_transporter-like_CS"/>
</dbReference>
<dbReference type="SMART" id="SM00382">
    <property type="entry name" value="AAA"/>
    <property type="match status" value="1"/>
</dbReference>
<name>A0AAJ1R9V5_9LACO</name>
<evidence type="ECO:0000256" key="3">
    <source>
        <dbReference type="ARBA" id="ARBA00022840"/>
    </source>
</evidence>
<reference evidence="6 7" key="1">
    <citation type="journal article" date="2019" name="Syst. Appl. Microbiol.">
        <title>Oenococcus sicerae sp. nov., isolated from French cider.</title>
        <authorList>
            <person name="Cousin F.J."/>
            <person name="Le Guellec R."/>
            <person name="Chagnot C."/>
            <person name="Goux D."/>
            <person name="Dalmasso M."/>
            <person name="Laplace J.M."/>
            <person name="Cretenet M."/>
        </authorList>
    </citation>
    <scope>NUCLEOTIDE SEQUENCE [LARGE SCALE GENOMIC DNA]</scope>
    <source>
        <strain evidence="6 7">UCMA 15228</strain>
    </source>
</reference>
<dbReference type="PANTHER" id="PTHR42781">
    <property type="entry name" value="SPERMIDINE/PUTRESCINE IMPORT ATP-BINDING PROTEIN POTA"/>
    <property type="match status" value="1"/>
</dbReference>
<dbReference type="InterPro" id="IPR003593">
    <property type="entry name" value="AAA+_ATPase"/>
</dbReference>
<evidence type="ECO:0000256" key="2">
    <source>
        <dbReference type="ARBA" id="ARBA00022741"/>
    </source>
</evidence>
<dbReference type="InterPro" id="IPR050093">
    <property type="entry name" value="ABC_SmlMolc_Importer"/>
</dbReference>
<evidence type="ECO:0000313" key="5">
    <source>
        <dbReference type="EMBL" id="MDN6900422.1"/>
    </source>
</evidence>
<dbReference type="PANTHER" id="PTHR42781:SF8">
    <property type="entry name" value="BICARBONATE TRANSPORT ATP-BINDING PROTEIN CMPC"/>
    <property type="match status" value="1"/>
</dbReference>
<dbReference type="RefSeq" id="WP_128685771.1">
    <property type="nucleotide sequence ID" value="NZ_CP029684.2"/>
</dbReference>